<comment type="caution">
    <text evidence="5">The sequence shown here is derived from an EMBL/GenBank/DDBJ whole genome shotgun (WGS) entry which is preliminary data.</text>
</comment>
<proteinExistence type="inferred from homology"/>
<dbReference type="Gene3D" id="1.20.1270.10">
    <property type="match status" value="1"/>
</dbReference>
<dbReference type="SUPFAM" id="SSF100920">
    <property type="entry name" value="Heat shock protein 70kD (HSP70), peptide-binding domain"/>
    <property type="match status" value="1"/>
</dbReference>
<dbReference type="SUPFAM" id="SSF53067">
    <property type="entry name" value="Actin-like ATPase domain"/>
    <property type="match status" value="2"/>
</dbReference>
<evidence type="ECO:0008006" key="7">
    <source>
        <dbReference type="Google" id="ProtNLM"/>
    </source>
</evidence>
<dbReference type="Gene3D" id="3.30.420.40">
    <property type="match status" value="2"/>
</dbReference>
<dbReference type="InterPro" id="IPR013126">
    <property type="entry name" value="Hsp_70_fam"/>
</dbReference>
<gene>
    <name evidence="5" type="ORF">CYNAS_LOCUS12063</name>
</gene>
<dbReference type="InterPro" id="IPR029047">
    <property type="entry name" value="HSP70_peptide-bd_sf"/>
</dbReference>
<dbReference type="GO" id="GO:0140662">
    <property type="term" value="F:ATP-dependent protein folding chaperone"/>
    <property type="evidence" value="ECO:0007669"/>
    <property type="project" value="InterPro"/>
</dbReference>
<dbReference type="PRINTS" id="PR00301">
    <property type="entry name" value="HEATSHOCK70"/>
</dbReference>
<evidence type="ECO:0000256" key="2">
    <source>
        <dbReference type="ARBA" id="ARBA00022741"/>
    </source>
</evidence>
<dbReference type="PROSITE" id="PS01036">
    <property type="entry name" value="HSP70_3"/>
    <property type="match status" value="1"/>
</dbReference>
<comment type="similarity">
    <text evidence="1">Belongs to the heat shock protein 70 family.</text>
</comment>
<evidence type="ECO:0000256" key="3">
    <source>
        <dbReference type="ARBA" id="ARBA00022840"/>
    </source>
</evidence>
<sequence>MSVVGFDVGNLNCYIGIARQGGIEVITNDYSLHATPSCVSFGAKNRSMGVAARQSVNTNIKNTIIHFKHMIGRKFSDPIAQKFIPFVPCQTVQLPNDEIGFKVNYQGKEATFTPEQVLAALLTKLRDIIESQLKDVKKVTDCVITVPSYFTDVQRRAVHAATQYAGLNALRVMNESTAIALTYGIYKQDLPEESAKPRYVVFLDVGHASTQASIVAFHKGKLQMLGTTYDLGVGGIWLDDLIREHFAQVFKKTYGIDAKSSPRAWLRLLDECEKVKKQMSANQTPIPINIECFLDDKDVTGKMQRSEFEELGAPLFEKIRQLLLRLLEETKVKKEDIDSVEMVGGSSRIPIIRRIIQDVFGKEPKTTMNQDEAVARGAAMQCAILSPAFRVREFSIKDTQPYRIKITWSGGASEGGESDVFVEHDEFPFSKMVSLYRSDTFQVDARYALPNTVPHTTSVVGSWRVLGVTPNAEGQPRKVKIKVRLNPNGVFAVCSATMYDTQIVEEAPGQEEQPMEQDSTSQPPAEQPAAAPGAGAAPPQGAAPAQGAPAANAPAQPSAPPKPKTKTISTELKIEERLPVVYDIDKYTRAEMKMQEADLLEKQKADAKNSVEEYVYDMRDKLSDSLAEFVTEKDAEALRSQLTAVEDWLYDEGEDAEKPVYEQRLAELRKLGDPIIERYREFEARKPAFEAFDRSIIRVRKAYEDYVAGGEAHAHIDSADMEKVINAIEEKKRWFDDVRHRQERRAKTEPPIVFANEIAQKQQAFEAIVMPILNKKKPAPPPQKKETKNEAPPPPNGTPAGDNAAPPQQAADNMEVD</sequence>
<dbReference type="Gene3D" id="3.90.640.10">
    <property type="entry name" value="Actin, Chain A, domain 4"/>
    <property type="match status" value="1"/>
</dbReference>
<name>A0AA36M738_CYLNA</name>
<reference evidence="5" key="1">
    <citation type="submission" date="2023-07" db="EMBL/GenBank/DDBJ databases">
        <authorList>
            <consortium name="CYATHOMIX"/>
        </authorList>
    </citation>
    <scope>NUCLEOTIDE SEQUENCE</scope>
    <source>
        <strain evidence="5">N/A</strain>
    </source>
</reference>
<dbReference type="Pfam" id="PF00012">
    <property type="entry name" value="HSP70"/>
    <property type="match status" value="1"/>
</dbReference>
<protein>
    <recommendedName>
        <fullName evidence="7">DnaK family protein</fullName>
    </recommendedName>
</protein>
<keyword evidence="2" id="KW-0547">Nucleotide-binding</keyword>
<dbReference type="GO" id="GO:0005634">
    <property type="term" value="C:nucleus"/>
    <property type="evidence" value="ECO:0007669"/>
    <property type="project" value="TreeGrafter"/>
</dbReference>
<dbReference type="Gene3D" id="2.60.34.10">
    <property type="entry name" value="Substrate Binding Domain Of DNAk, Chain A, domain 1"/>
    <property type="match status" value="1"/>
</dbReference>
<evidence type="ECO:0000256" key="4">
    <source>
        <dbReference type="SAM" id="MobiDB-lite"/>
    </source>
</evidence>
<dbReference type="PANTHER" id="PTHR45639:SF4">
    <property type="entry name" value="HSC70CB, ISOFORM G"/>
    <property type="match status" value="1"/>
</dbReference>
<dbReference type="AlphaFoldDB" id="A0AA36M738"/>
<dbReference type="InterPro" id="IPR043129">
    <property type="entry name" value="ATPase_NBD"/>
</dbReference>
<dbReference type="PANTHER" id="PTHR45639">
    <property type="entry name" value="HSC70CB, ISOFORM G-RELATED"/>
    <property type="match status" value="1"/>
</dbReference>
<dbReference type="EMBL" id="CATQJL010000223">
    <property type="protein sequence ID" value="CAJ0600080.1"/>
    <property type="molecule type" value="Genomic_DNA"/>
</dbReference>
<evidence type="ECO:0000256" key="1">
    <source>
        <dbReference type="ARBA" id="ARBA00007381"/>
    </source>
</evidence>
<keyword evidence="6" id="KW-1185">Reference proteome</keyword>
<dbReference type="FunFam" id="1.20.1270.10:FF:000002">
    <property type="entry name" value="Heat shock 70 kDa protein 4"/>
    <property type="match status" value="1"/>
</dbReference>
<dbReference type="FunFam" id="3.90.640.10:FF:000004">
    <property type="entry name" value="Heat shock 70 kDa protein 4"/>
    <property type="match status" value="1"/>
</dbReference>
<dbReference type="GO" id="GO:0005829">
    <property type="term" value="C:cytosol"/>
    <property type="evidence" value="ECO:0007669"/>
    <property type="project" value="TreeGrafter"/>
</dbReference>
<dbReference type="Proteomes" id="UP001176961">
    <property type="component" value="Unassembled WGS sequence"/>
</dbReference>
<dbReference type="FunFam" id="3.30.30.30:FF:000002">
    <property type="entry name" value="Heat shock 70 kDa protein 4"/>
    <property type="match status" value="1"/>
</dbReference>
<evidence type="ECO:0000313" key="5">
    <source>
        <dbReference type="EMBL" id="CAJ0600080.1"/>
    </source>
</evidence>
<dbReference type="SUPFAM" id="SSF100934">
    <property type="entry name" value="Heat shock protein 70kD (HSP70), C-terminal subdomain"/>
    <property type="match status" value="2"/>
</dbReference>
<feature type="region of interest" description="Disordered" evidence="4">
    <location>
        <begin position="508"/>
        <end position="571"/>
    </location>
</feature>
<dbReference type="InterPro" id="IPR018181">
    <property type="entry name" value="Heat_shock_70_CS"/>
</dbReference>
<organism evidence="5 6">
    <name type="scientific">Cylicocyclus nassatus</name>
    <name type="common">Nematode worm</name>
    <dbReference type="NCBI Taxonomy" id="53992"/>
    <lineage>
        <taxon>Eukaryota</taxon>
        <taxon>Metazoa</taxon>
        <taxon>Ecdysozoa</taxon>
        <taxon>Nematoda</taxon>
        <taxon>Chromadorea</taxon>
        <taxon>Rhabditida</taxon>
        <taxon>Rhabditina</taxon>
        <taxon>Rhabditomorpha</taxon>
        <taxon>Strongyloidea</taxon>
        <taxon>Strongylidae</taxon>
        <taxon>Cylicocyclus</taxon>
    </lineage>
</organism>
<accession>A0AA36M738</accession>
<dbReference type="GO" id="GO:0006950">
    <property type="term" value="P:response to stress"/>
    <property type="evidence" value="ECO:0007669"/>
    <property type="project" value="UniProtKB-ARBA"/>
</dbReference>
<keyword evidence="3" id="KW-0067">ATP-binding</keyword>
<dbReference type="GO" id="GO:0005524">
    <property type="term" value="F:ATP binding"/>
    <property type="evidence" value="ECO:0007669"/>
    <property type="project" value="UniProtKB-KW"/>
</dbReference>
<dbReference type="Gene3D" id="3.30.30.30">
    <property type="match status" value="1"/>
</dbReference>
<feature type="region of interest" description="Disordered" evidence="4">
    <location>
        <begin position="771"/>
        <end position="817"/>
    </location>
</feature>
<evidence type="ECO:0000313" key="6">
    <source>
        <dbReference type="Proteomes" id="UP001176961"/>
    </source>
</evidence>
<dbReference type="InterPro" id="IPR029048">
    <property type="entry name" value="HSP70_C_sf"/>
</dbReference>
<feature type="compositionally biased region" description="Low complexity" evidence="4">
    <location>
        <begin position="522"/>
        <end position="556"/>
    </location>
</feature>